<organism evidence="1">
    <name type="scientific">Aegilops tauschii</name>
    <name type="common">Tausch's goatgrass</name>
    <name type="synonym">Aegilops squarrosa</name>
    <dbReference type="NCBI Taxonomy" id="37682"/>
    <lineage>
        <taxon>Eukaryota</taxon>
        <taxon>Viridiplantae</taxon>
        <taxon>Streptophyta</taxon>
        <taxon>Embryophyta</taxon>
        <taxon>Tracheophyta</taxon>
        <taxon>Spermatophyta</taxon>
        <taxon>Magnoliopsida</taxon>
        <taxon>Liliopsida</taxon>
        <taxon>Poales</taxon>
        <taxon>Poaceae</taxon>
        <taxon>BOP clade</taxon>
        <taxon>Pooideae</taxon>
        <taxon>Triticodae</taxon>
        <taxon>Triticeae</taxon>
        <taxon>Triticinae</taxon>
        <taxon>Aegilops</taxon>
    </lineage>
</organism>
<sequence>MSIFPFDFGQAVVPTDSLAKQCWLILDRSLAISYNTGYLAVQRQFDKRIHIPLPDSQAMQHRFKVKDVLFEPSRKTQDILSPLIPVTDVKKVLAGRGRPLARQTWRYTRSSGDSSARRVDSLQVLSELNKCIKENDS</sequence>
<proteinExistence type="predicted"/>
<dbReference type="EnsemblPlants" id="EMT06146">
    <property type="protein sequence ID" value="EMT06146"/>
    <property type="gene ID" value="F775_09951"/>
</dbReference>
<protein>
    <submittedName>
        <fullName evidence="1">Uncharacterized protein</fullName>
    </submittedName>
</protein>
<dbReference type="AlphaFoldDB" id="M8ANP1"/>
<accession>M8ANP1</accession>
<name>M8ANP1_AEGTA</name>
<evidence type="ECO:0000313" key="1">
    <source>
        <dbReference type="EnsemblPlants" id="EMT06146"/>
    </source>
</evidence>
<reference evidence="1" key="1">
    <citation type="submission" date="2015-06" db="UniProtKB">
        <authorList>
            <consortium name="EnsemblPlants"/>
        </authorList>
    </citation>
    <scope>IDENTIFICATION</scope>
</reference>